<accession>A0A395NGH8</accession>
<evidence type="ECO:0000313" key="4">
    <source>
        <dbReference type="EMBL" id="RFU74883.1"/>
    </source>
</evidence>
<evidence type="ECO:0000259" key="3">
    <source>
        <dbReference type="Pfam" id="PF00857"/>
    </source>
</evidence>
<organism evidence="4 5">
    <name type="scientific">Trichoderma arundinaceum</name>
    <dbReference type="NCBI Taxonomy" id="490622"/>
    <lineage>
        <taxon>Eukaryota</taxon>
        <taxon>Fungi</taxon>
        <taxon>Dikarya</taxon>
        <taxon>Ascomycota</taxon>
        <taxon>Pezizomycotina</taxon>
        <taxon>Sordariomycetes</taxon>
        <taxon>Hypocreomycetidae</taxon>
        <taxon>Hypocreales</taxon>
        <taxon>Hypocreaceae</taxon>
        <taxon>Trichoderma</taxon>
    </lineage>
</organism>
<dbReference type="InterPro" id="IPR050272">
    <property type="entry name" value="Isochorismatase-like_hydrls"/>
</dbReference>
<proteinExistence type="inferred from homology"/>
<comment type="similarity">
    <text evidence="1">Belongs to the isochorismatase family.</text>
</comment>
<dbReference type="OrthoDB" id="1739143at2759"/>
<dbReference type="GO" id="GO:0016787">
    <property type="term" value="F:hydrolase activity"/>
    <property type="evidence" value="ECO:0007669"/>
    <property type="project" value="UniProtKB-KW"/>
</dbReference>
<evidence type="ECO:0000256" key="2">
    <source>
        <dbReference type="ARBA" id="ARBA00022801"/>
    </source>
</evidence>
<evidence type="ECO:0000313" key="5">
    <source>
        <dbReference type="Proteomes" id="UP000266272"/>
    </source>
</evidence>
<dbReference type="InterPro" id="IPR000868">
    <property type="entry name" value="Isochorismatase-like_dom"/>
</dbReference>
<dbReference type="PANTHER" id="PTHR43540:SF1">
    <property type="entry name" value="ISOCHORISMATASE HYDROLASE"/>
    <property type="match status" value="1"/>
</dbReference>
<protein>
    <submittedName>
        <fullName evidence="4">Isochorismatase hydrolase</fullName>
    </submittedName>
</protein>
<comment type="caution">
    <text evidence="4">The sequence shown here is derived from an EMBL/GenBank/DDBJ whole genome shotgun (WGS) entry which is preliminary data.</text>
</comment>
<keyword evidence="5" id="KW-1185">Reference proteome</keyword>
<dbReference type="Gene3D" id="3.40.50.850">
    <property type="entry name" value="Isochorismatase-like"/>
    <property type="match status" value="1"/>
</dbReference>
<reference evidence="4 5" key="1">
    <citation type="journal article" date="2018" name="PLoS Pathog.">
        <title>Evolution of structural diversity of trichothecenes, a family of toxins produced by plant pathogenic and entomopathogenic fungi.</title>
        <authorList>
            <person name="Proctor R.H."/>
            <person name="McCormick S.P."/>
            <person name="Kim H.S."/>
            <person name="Cardoza R.E."/>
            <person name="Stanley A.M."/>
            <person name="Lindo L."/>
            <person name="Kelly A."/>
            <person name="Brown D.W."/>
            <person name="Lee T."/>
            <person name="Vaughan M.M."/>
            <person name="Alexander N.J."/>
            <person name="Busman M."/>
            <person name="Gutierrez S."/>
        </authorList>
    </citation>
    <scope>NUCLEOTIDE SEQUENCE [LARGE SCALE GENOMIC DNA]</scope>
    <source>
        <strain evidence="4 5">IBT 40837</strain>
    </source>
</reference>
<name>A0A395NGH8_TRIAR</name>
<sequence length="212" mass="22473">MADSNSIFNLADETTPGSYGPSQTALLLIDFHTRFVDKAGGPRAPAALQVASEMRIWAKSQGIQVIQCLLDVNETPFPTFKGVQRYSGVIEIMSAAGGGAEVPAVLLEGAIDDVTFTRRPGHGSAFYSPGLEDFLNRKGIKSLILTGLPTSGSVARTAFAACDAEYVVTVISDGCVDPQESVHDMMVKSVLGARGWVTTSAAFQEGFLIVQK</sequence>
<dbReference type="Proteomes" id="UP000266272">
    <property type="component" value="Unassembled WGS sequence"/>
</dbReference>
<dbReference type="InterPro" id="IPR036380">
    <property type="entry name" value="Isochorismatase-like_sf"/>
</dbReference>
<dbReference type="Pfam" id="PF00857">
    <property type="entry name" value="Isochorismatase"/>
    <property type="match status" value="1"/>
</dbReference>
<keyword evidence="2 4" id="KW-0378">Hydrolase</keyword>
<dbReference type="EMBL" id="PXOA01000492">
    <property type="protein sequence ID" value="RFU74883.1"/>
    <property type="molecule type" value="Genomic_DNA"/>
</dbReference>
<feature type="domain" description="Isochorismatase-like" evidence="3">
    <location>
        <begin position="24"/>
        <end position="201"/>
    </location>
</feature>
<evidence type="ECO:0000256" key="1">
    <source>
        <dbReference type="ARBA" id="ARBA00006336"/>
    </source>
</evidence>
<dbReference type="SUPFAM" id="SSF52499">
    <property type="entry name" value="Isochorismatase-like hydrolases"/>
    <property type="match status" value="1"/>
</dbReference>
<gene>
    <name evidence="4" type="ORF">TARUN_7367</name>
</gene>
<dbReference type="AlphaFoldDB" id="A0A395NGH8"/>
<dbReference type="PANTHER" id="PTHR43540">
    <property type="entry name" value="PEROXYUREIDOACRYLATE/UREIDOACRYLATE AMIDOHYDROLASE-RELATED"/>
    <property type="match status" value="1"/>
</dbReference>